<dbReference type="SMART" id="SM00346">
    <property type="entry name" value="HTH_ICLR"/>
    <property type="match status" value="1"/>
</dbReference>
<sequence length="294" mass="31566">MTVLTDASAQRGNRDAPPSMVERMTLILDAFDGRAARLTLEEVALRSGLPRSTVHRILDSLVKLNWVEHASFGYRLGRRALGVGGDGGHAELREVAAPLLHELHMQTGMVVHLSVLAGNEVVYLDKIGGRLAAAIPSRVGGRVPAQSSACGKAMLAWLDPEQVDTLVGNNLVRITERTIADLGILHLELNRIRQRRGLAFEREESARGVACVASAVRGPEGPVAAISLCGGSRNAQLERVAPLVVDATREIARTLYPELGSPRRGAQPVPVVDTDSWSPEARARLLSVQSGGWI</sequence>
<dbReference type="Gene3D" id="3.30.450.40">
    <property type="match status" value="1"/>
</dbReference>
<dbReference type="InterPro" id="IPR036388">
    <property type="entry name" value="WH-like_DNA-bd_sf"/>
</dbReference>
<feature type="domain" description="HTH iclR-type" evidence="4">
    <location>
        <begin position="18"/>
        <end position="78"/>
    </location>
</feature>
<keyword evidence="7" id="KW-1185">Reference proteome</keyword>
<keyword evidence="3" id="KW-0804">Transcription</keyword>
<proteinExistence type="predicted"/>
<dbReference type="PROSITE" id="PS51077">
    <property type="entry name" value="HTH_ICLR"/>
    <property type="match status" value="1"/>
</dbReference>
<dbReference type="PROSITE" id="PS51078">
    <property type="entry name" value="ICLR_ED"/>
    <property type="match status" value="1"/>
</dbReference>
<dbReference type="EMBL" id="JBHSFO010000004">
    <property type="protein sequence ID" value="MFC4603974.1"/>
    <property type="molecule type" value="Genomic_DNA"/>
</dbReference>
<protein>
    <submittedName>
        <fullName evidence="6">IclR family transcriptional regulator</fullName>
    </submittedName>
</protein>
<reference evidence="7" key="1">
    <citation type="journal article" date="2019" name="Int. J. Syst. Evol. Microbiol.">
        <title>The Global Catalogue of Microorganisms (GCM) 10K type strain sequencing project: providing services to taxonomists for standard genome sequencing and annotation.</title>
        <authorList>
            <consortium name="The Broad Institute Genomics Platform"/>
            <consortium name="The Broad Institute Genome Sequencing Center for Infectious Disease"/>
            <person name="Wu L."/>
            <person name="Ma J."/>
        </authorList>
    </citation>
    <scope>NUCLEOTIDE SEQUENCE [LARGE SCALE GENOMIC DNA]</scope>
    <source>
        <strain evidence="7">CCUG 54520</strain>
    </source>
</reference>
<dbReference type="SUPFAM" id="SSF55781">
    <property type="entry name" value="GAF domain-like"/>
    <property type="match status" value="1"/>
</dbReference>
<evidence type="ECO:0000313" key="6">
    <source>
        <dbReference type="EMBL" id="MFC4603974.1"/>
    </source>
</evidence>
<dbReference type="RefSeq" id="WP_378416427.1">
    <property type="nucleotide sequence ID" value="NZ_JBHSFO010000004.1"/>
</dbReference>
<keyword evidence="1" id="KW-0805">Transcription regulation</keyword>
<evidence type="ECO:0000313" key="7">
    <source>
        <dbReference type="Proteomes" id="UP001595914"/>
    </source>
</evidence>
<dbReference type="SUPFAM" id="SSF46785">
    <property type="entry name" value="Winged helix' DNA-binding domain"/>
    <property type="match status" value="1"/>
</dbReference>
<dbReference type="PANTHER" id="PTHR30136">
    <property type="entry name" value="HELIX-TURN-HELIX TRANSCRIPTIONAL REGULATOR, ICLR FAMILY"/>
    <property type="match status" value="1"/>
</dbReference>
<evidence type="ECO:0000259" key="5">
    <source>
        <dbReference type="PROSITE" id="PS51078"/>
    </source>
</evidence>
<evidence type="ECO:0000256" key="2">
    <source>
        <dbReference type="ARBA" id="ARBA00023125"/>
    </source>
</evidence>
<comment type="caution">
    <text evidence="6">The sequence shown here is derived from an EMBL/GenBank/DDBJ whole genome shotgun (WGS) entry which is preliminary data.</text>
</comment>
<feature type="domain" description="IclR-ED" evidence="5">
    <location>
        <begin position="79"/>
        <end position="261"/>
    </location>
</feature>
<dbReference type="InterPro" id="IPR050707">
    <property type="entry name" value="HTH_MetabolicPath_Reg"/>
</dbReference>
<gene>
    <name evidence="6" type="ORF">ACFO6S_09795</name>
</gene>
<organism evidence="6 7">
    <name type="scientific">Rhodococcus kronopolitis</name>
    <dbReference type="NCBI Taxonomy" id="1460226"/>
    <lineage>
        <taxon>Bacteria</taxon>
        <taxon>Bacillati</taxon>
        <taxon>Actinomycetota</taxon>
        <taxon>Actinomycetes</taxon>
        <taxon>Mycobacteriales</taxon>
        <taxon>Nocardiaceae</taxon>
        <taxon>Rhodococcus</taxon>
    </lineage>
</organism>
<dbReference type="Pfam" id="PF09339">
    <property type="entry name" value="HTH_IclR"/>
    <property type="match status" value="1"/>
</dbReference>
<dbReference type="InterPro" id="IPR036390">
    <property type="entry name" value="WH_DNA-bd_sf"/>
</dbReference>
<evidence type="ECO:0000259" key="4">
    <source>
        <dbReference type="PROSITE" id="PS51077"/>
    </source>
</evidence>
<accession>A0ABV9FUN7</accession>
<evidence type="ECO:0000256" key="3">
    <source>
        <dbReference type="ARBA" id="ARBA00023163"/>
    </source>
</evidence>
<evidence type="ECO:0000256" key="1">
    <source>
        <dbReference type="ARBA" id="ARBA00023015"/>
    </source>
</evidence>
<dbReference type="InterPro" id="IPR029016">
    <property type="entry name" value="GAF-like_dom_sf"/>
</dbReference>
<dbReference type="Gene3D" id="1.10.10.10">
    <property type="entry name" value="Winged helix-like DNA-binding domain superfamily/Winged helix DNA-binding domain"/>
    <property type="match status" value="1"/>
</dbReference>
<dbReference type="Pfam" id="PF01614">
    <property type="entry name" value="IclR_C"/>
    <property type="match status" value="1"/>
</dbReference>
<dbReference type="InterPro" id="IPR014757">
    <property type="entry name" value="Tscrpt_reg_IclR_C"/>
</dbReference>
<keyword evidence="2" id="KW-0238">DNA-binding</keyword>
<dbReference type="PANTHER" id="PTHR30136:SF24">
    <property type="entry name" value="HTH-TYPE TRANSCRIPTIONAL REPRESSOR ALLR"/>
    <property type="match status" value="1"/>
</dbReference>
<dbReference type="InterPro" id="IPR005471">
    <property type="entry name" value="Tscrpt_reg_IclR_N"/>
</dbReference>
<name>A0ABV9FUN7_9NOCA</name>
<dbReference type="Proteomes" id="UP001595914">
    <property type="component" value="Unassembled WGS sequence"/>
</dbReference>